<proteinExistence type="predicted"/>
<dbReference type="Proteomes" id="UP001055811">
    <property type="component" value="Linkage Group LG05"/>
</dbReference>
<gene>
    <name evidence="1" type="ORF">L2E82_28073</name>
</gene>
<protein>
    <submittedName>
        <fullName evidence="1">Uncharacterized protein</fullName>
    </submittedName>
</protein>
<organism evidence="1 2">
    <name type="scientific">Cichorium intybus</name>
    <name type="common">Chicory</name>
    <dbReference type="NCBI Taxonomy" id="13427"/>
    <lineage>
        <taxon>Eukaryota</taxon>
        <taxon>Viridiplantae</taxon>
        <taxon>Streptophyta</taxon>
        <taxon>Embryophyta</taxon>
        <taxon>Tracheophyta</taxon>
        <taxon>Spermatophyta</taxon>
        <taxon>Magnoliopsida</taxon>
        <taxon>eudicotyledons</taxon>
        <taxon>Gunneridae</taxon>
        <taxon>Pentapetalae</taxon>
        <taxon>asterids</taxon>
        <taxon>campanulids</taxon>
        <taxon>Asterales</taxon>
        <taxon>Asteraceae</taxon>
        <taxon>Cichorioideae</taxon>
        <taxon>Cichorieae</taxon>
        <taxon>Cichoriinae</taxon>
        <taxon>Cichorium</taxon>
    </lineage>
</organism>
<reference evidence="1 2" key="2">
    <citation type="journal article" date="2022" name="Mol. Ecol. Resour.">
        <title>The genomes of chicory, endive, great burdock and yacon provide insights into Asteraceae paleo-polyploidization history and plant inulin production.</title>
        <authorList>
            <person name="Fan W."/>
            <person name="Wang S."/>
            <person name="Wang H."/>
            <person name="Wang A."/>
            <person name="Jiang F."/>
            <person name="Liu H."/>
            <person name="Zhao H."/>
            <person name="Xu D."/>
            <person name="Zhang Y."/>
        </authorList>
    </citation>
    <scope>NUCLEOTIDE SEQUENCE [LARGE SCALE GENOMIC DNA]</scope>
    <source>
        <strain evidence="2">cv. Punajuju</strain>
        <tissue evidence="1">Leaves</tissue>
    </source>
</reference>
<name>A0ACB9CUX0_CICIN</name>
<keyword evidence="2" id="KW-1185">Reference proteome</keyword>
<sequence length="246" mass="28348">MERDEVHTKRMVEYMLEVQAVVEVEVLVGVQAVVEVELLVGVQDEFGINVVNSGGKGSNSLRKGIGYGRDNTENLRDIIYGGKEEDCILKCCHQLLDEMNLFALVESYSDLNPDKSRFLGLQFVEESLAEHKLERHADKDDLILRDAEMDLEDLGKWQFNTHGKWHFSESVPMSKQEIGEMEHFVDDLEFFQLNYTRLRGGWNAVHHHFEKDESRLGKQRAFRRSSTSMETCYSPPETVPTNDEFT</sequence>
<reference evidence="2" key="1">
    <citation type="journal article" date="2022" name="Mol. Ecol. Resour.">
        <title>The genomes of chicory, endive, great burdock and yacon provide insights into Asteraceae palaeo-polyploidization history and plant inulin production.</title>
        <authorList>
            <person name="Fan W."/>
            <person name="Wang S."/>
            <person name="Wang H."/>
            <person name="Wang A."/>
            <person name="Jiang F."/>
            <person name="Liu H."/>
            <person name="Zhao H."/>
            <person name="Xu D."/>
            <person name="Zhang Y."/>
        </authorList>
    </citation>
    <scope>NUCLEOTIDE SEQUENCE [LARGE SCALE GENOMIC DNA]</scope>
    <source>
        <strain evidence="2">cv. Punajuju</strain>
    </source>
</reference>
<comment type="caution">
    <text evidence="1">The sequence shown here is derived from an EMBL/GenBank/DDBJ whole genome shotgun (WGS) entry which is preliminary data.</text>
</comment>
<accession>A0ACB9CUX0</accession>
<evidence type="ECO:0000313" key="2">
    <source>
        <dbReference type="Proteomes" id="UP001055811"/>
    </source>
</evidence>
<evidence type="ECO:0000313" key="1">
    <source>
        <dbReference type="EMBL" id="KAI3738055.1"/>
    </source>
</evidence>
<dbReference type="EMBL" id="CM042013">
    <property type="protein sequence ID" value="KAI3738055.1"/>
    <property type="molecule type" value="Genomic_DNA"/>
</dbReference>